<gene>
    <name evidence="1" type="ORF">HPBE_LOCUS25689</name>
</gene>
<reference evidence="1 2" key="1">
    <citation type="submission" date="2018-11" db="EMBL/GenBank/DDBJ databases">
        <authorList>
            <consortium name="Pathogen Informatics"/>
        </authorList>
    </citation>
    <scope>NUCLEOTIDE SEQUENCE [LARGE SCALE GENOMIC DNA]</scope>
</reference>
<protein>
    <submittedName>
        <fullName evidence="3">SCP domain-containing protein</fullName>
    </submittedName>
</protein>
<proteinExistence type="predicted"/>
<keyword evidence="2" id="KW-1185">Reference proteome</keyword>
<evidence type="ECO:0000313" key="2">
    <source>
        <dbReference type="Proteomes" id="UP000050761"/>
    </source>
</evidence>
<dbReference type="OrthoDB" id="5800121at2759"/>
<dbReference type="AlphaFoldDB" id="A0A183GSM0"/>
<evidence type="ECO:0000313" key="3">
    <source>
        <dbReference type="WBParaSite" id="HPBE_0002569001-mRNA-1"/>
    </source>
</evidence>
<name>A0A183GSM0_HELPZ</name>
<organism evidence="2 3">
    <name type="scientific">Heligmosomoides polygyrus</name>
    <name type="common">Parasitic roundworm</name>
    <dbReference type="NCBI Taxonomy" id="6339"/>
    <lineage>
        <taxon>Eukaryota</taxon>
        <taxon>Metazoa</taxon>
        <taxon>Ecdysozoa</taxon>
        <taxon>Nematoda</taxon>
        <taxon>Chromadorea</taxon>
        <taxon>Rhabditida</taxon>
        <taxon>Rhabditina</taxon>
        <taxon>Rhabditomorpha</taxon>
        <taxon>Strongyloidea</taxon>
        <taxon>Heligmosomidae</taxon>
        <taxon>Heligmosomoides</taxon>
    </lineage>
</organism>
<dbReference type="Proteomes" id="UP000050761">
    <property type="component" value="Unassembled WGS sequence"/>
</dbReference>
<accession>A0A3P8F6G5</accession>
<evidence type="ECO:0000313" key="1">
    <source>
        <dbReference type="EMBL" id="VDP53114.1"/>
    </source>
</evidence>
<sequence length="81" mass="9231">MLKRASASWRRRRCAGRLESRSRNEAIRQKFGVAPIADKMSEARLRWYSRVLRGKEDSVRKIGPKFEVVGKGLEASEAALV</sequence>
<dbReference type="WBParaSite" id="HPBE_0002569001-mRNA-1">
    <property type="protein sequence ID" value="HPBE_0002569001-mRNA-1"/>
    <property type="gene ID" value="HPBE_0002569001"/>
</dbReference>
<reference evidence="3" key="2">
    <citation type="submission" date="2019-09" db="UniProtKB">
        <authorList>
            <consortium name="WormBaseParasite"/>
        </authorList>
    </citation>
    <scope>IDENTIFICATION</scope>
</reference>
<accession>A0A183GSM0</accession>
<dbReference type="EMBL" id="UZAH01038378">
    <property type="protein sequence ID" value="VDP53114.1"/>
    <property type="molecule type" value="Genomic_DNA"/>
</dbReference>